<keyword evidence="3" id="KW-1185">Reference proteome</keyword>
<dbReference type="OMA" id="REDSYCK"/>
<dbReference type="eggNOG" id="ENOG502RY15">
    <property type="taxonomic scope" value="Eukaryota"/>
</dbReference>
<reference evidence="3" key="1">
    <citation type="journal article" date="2015" name="BMC Genomics">
        <title>Genomic and transcriptomic analysis of the endophytic fungus Pestalotiopsis fici reveals its lifestyle and high potential for synthesis of natural products.</title>
        <authorList>
            <person name="Wang X."/>
            <person name="Zhang X."/>
            <person name="Liu L."/>
            <person name="Xiang M."/>
            <person name="Wang W."/>
            <person name="Sun X."/>
            <person name="Che Y."/>
            <person name="Guo L."/>
            <person name="Liu G."/>
            <person name="Guo L."/>
            <person name="Wang C."/>
            <person name="Yin W.B."/>
            <person name="Stadler M."/>
            <person name="Zhang X."/>
            <person name="Liu X."/>
        </authorList>
    </citation>
    <scope>NUCLEOTIDE SEQUENCE [LARGE SCALE GENOMIC DNA]</scope>
    <source>
        <strain evidence="3">W106-1 / CGMCC3.15140</strain>
    </source>
</reference>
<dbReference type="OrthoDB" id="408152at2759"/>
<dbReference type="InterPro" id="IPR040632">
    <property type="entry name" value="Sulfotransfer_4"/>
</dbReference>
<accession>W3WMI5</accession>
<dbReference type="EMBL" id="KI912119">
    <property type="protein sequence ID" value="ETS75125.1"/>
    <property type="molecule type" value="Genomic_DNA"/>
</dbReference>
<keyword evidence="1" id="KW-0812">Transmembrane</keyword>
<dbReference type="Pfam" id="PF17784">
    <property type="entry name" value="Sulfotransfer_4"/>
    <property type="match status" value="1"/>
</dbReference>
<dbReference type="PANTHER" id="PTHR36978">
    <property type="entry name" value="P-LOOP CONTAINING NUCLEOTIDE TRIPHOSPHATE HYDROLASE"/>
    <property type="match status" value="1"/>
</dbReference>
<dbReference type="KEGG" id="pfy:PFICI_13609"/>
<protein>
    <recommendedName>
        <fullName evidence="4">Sulfotransferase domain-containing protein</fullName>
    </recommendedName>
</protein>
<organism evidence="2 3">
    <name type="scientific">Pestalotiopsis fici (strain W106-1 / CGMCC3.15140)</name>
    <dbReference type="NCBI Taxonomy" id="1229662"/>
    <lineage>
        <taxon>Eukaryota</taxon>
        <taxon>Fungi</taxon>
        <taxon>Dikarya</taxon>
        <taxon>Ascomycota</taxon>
        <taxon>Pezizomycotina</taxon>
        <taxon>Sordariomycetes</taxon>
        <taxon>Xylariomycetidae</taxon>
        <taxon>Amphisphaeriales</taxon>
        <taxon>Sporocadaceae</taxon>
        <taxon>Pestalotiopsis</taxon>
    </lineage>
</organism>
<evidence type="ECO:0008006" key="4">
    <source>
        <dbReference type="Google" id="ProtNLM"/>
    </source>
</evidence>
<dbReference type="GeneID" id="19278622"/>
<dbReference type="Proteomes" id="UP000030651">
    <property type="component" value="Unassembled WGS sequence"/>
</dbReference>
<name>W3WMI5_PESFW</name>
<keyword evidence="1" id="KW-1133">Transmembrane helix</keyword>
<gene>
    <name evidence="2" type="ORF">PFICI_13609</name>
</gene>
<dbReference type="InterPro" id="IPR027417">
    <property type="entry name" value="P-loop_NTPase"/>
</dbReference>
<dbReference type="RefSeq" id="XP_007840381.1">
    <property type="nucleotide sequence ID" value="XM_007842190.1"/>
</dbReference>
<evidence type="ECO:0000313" key="3">
    <source>
        <dbReference type="Proteomes" id="UP000030651"/>
    </source>
</evidence>
<evidence type="ECO:0000313" key="2">
    <source>
        <dbReference type="EMBL" id="ETS75125.1"/>
    </source>
</evidence>
<dbReference type="InParanoid" id="W3WMI5"/>
<keyword evidence="1" id="KW-0472">Membrane</keyword>
<dbReference type="HOGENOM" id="CLU_061199_2_1_1"/>
<feature type="transmembrane region" description="Helical" evidence="1">
    <location>
        <begin position="241"/>
        <end position="262"/>
    </location>
</feature>
<dbReference type="STRING" id="1229662.W3WMI5"/>
<evidence type="ECO:0000256" key="1">
    <source>
        <dbReference type="SAM" id="Phobius"/>
    </source>
</evidence>
<dbReference type="AlphaFoldDB" id="W3WMI5"/>
<sequence>MGQTPSIPRDPSRALEIIDMGYSRTATMSFAMAFEEILDGPAMHGGTQMFNREDAYCRNISLLYKYKREGDRERLLKTLKEVIGGFVGCSDCPMIHFLPELMELYPEAKVVLVTRDPARWWDSFSVFGDADIKTPWSKWAFELFMAPVPGARWFPSIAAGFDEDLERTHGLTKQDKGFLDKHNAWVRQQVPKEKLLEMDLAAGWEPLCKFLNKPVPNKPFPRANDREARDKFIRQKVIQAGAIWITIFSATVVAGHGLSRFWKRSCC</sequence>
<dbReference type="Gene3D" id="3.40.50.300">
    <property type="entry name" value="P-loop containing nucleotide triphosphate hydrolases"/>
    <property type="match status" value="1"/>
</dbReference>
<dbReference type="SUPFAM" id="SSF52540">
    <property type="entry name" value="P-loop containing nucleoside triphosphate hydrolases"/>
    <property type="match status" value="1"/>
</dbReference>
<dbReference type="PANTHER" id="PTHR36978:SF3">
    <property type="entry name" value="P-LOOP CONTAINING NUCLEOSIDE TRIPHOSPHATE HYDROLASE PROTEIN"/>
    <property type="match status" value="1"/>
</dbReference>
<proteinExistence type="predicted"/>